<comment type="caution">
    <text evidence="1">The sequence shown here is derived from an EMBL/GenBank/DDBJ whole genome shotgun (WGS) entry which is preliminary data.</text>
</comment>
<reference evidence="1 2" key="1">
    <citation type="journal article" date="2021" name="BMC Genomics">
        <title>Datura genome reveals duplications of psychoactive alkaloid biosynthetic genes and high mutation rate following tissue culture.</title>
        <authorList>
            <person name="Rajewski A."/>
            <person name="Carter-House D."/>
            <person name="Stajich J."/>
            <person name="Litt A."/>
        </authorList>
    </citation>
    <scope>NUCLEOTIDE SEQUENCE [LARGE SCALE GENOMIC DNA]</scope>
    <source>
        <strain evidence="1">AR-01</strain>
    </source>
</reference>
<protein>
    <submittedName>
        <fullName evidence="1">Uncharacterized protein</fullName>
    </submittedName>
</protein>
<gene>
    <name evidence="1" type="ORF">HAX54_037442</name>
</gene>
<sequence>MANARRGEDDNACRKFLITYNGMILKRIRTARRGSLMYGVYGMTYRDYGKDEGEIAHEPTKSHIITATTMDGTGDIILLSADTRAHCELAFSAILEKDRRREKRKKRK</sequence>
<dbReference type="EMBL" id="JACEIK010005014">
    <property type="protein sequence ID" value="MCE0480513.1"/>
    <property type="molecule type" value="Genomic_DNA"/>
</dbReference>
<dbReference type="Proteomes" id="UP000823775">
    <property type="component" value="Unassembled WGS sequence"/>
</dbReference>
<name>A0ABS8VI94_DATST</name>
<accession>A0ABS8VI94</accession>
<evidence type="ECO:0000313" key="2">
    <source>
        <dbReference type="Proteomes" id="UP000823775"/>
    </source>
</evidence>
<organism evidence="1 2">
    <name type="scientific">Datura stramonium</name>
    <name type="common">Jimsonweed</name>
    <name type="synonym">Common thornapple</name>
    <dbReference type="NCBI Taxonomy" id="4076"/>
    <lineage>
        <taxon>Eukaryota</taxon>
        <taxon>Viridiplantae</taxon>
        <taxon>Streptophyta</taxon>
        <taxon>Embryophyta</taxon>
        <taxon>Tracheophyta</taxon>
        <taxon>Spermatophyta</taxon>
        <taxon>Magnoliopsida</taxon>
        <taxon>eudicotyledons</taxon>
        <taxon>Gunneridae</taxon>
        <taxon>Pentapetalae</taxon>
        <taxon>asterids</taxon>
        <taxon>lamiids</taxon>
        <taxon>Solanales</taxon>
        <taxon>Solanaceae</taxon>
        <taxon>Solanoideae</taxon>
        <taxon>Datureae</taxon>
        <taxon>Datura</taxon>
    </lineage>
</organism>
<proteinExistence type="predicted"/>
<evidence type="ECO:0000313" key="1">
    <source>
        <dbReference type="EMBL" id="MCE0480513.1"/>
    </source>
</evidence>
<keyword evidence="2" id="KW-1185">Reference proteome</keyword>